<dbReference type="OrthoDB" id="9807853at2"/>
<dbReference type="SUPFAM" id="SSF140931">
    <property type="entry name" value="Fic-like"/>
    <property type="match status" value="1"/>
</dbReference>
<organism evidence="2 3">
    <name type="scientific">Lactobacillus kimbladii</name>
    <dbReference type="NCBI Taxonomy" id="1218506"/>
    <lineage>
        <taxon>Bacteria</taxon>
        <taxon>Bacillati</taxon>
        <taxon>Bacillota</taxon>
        <taxon>Bacilli</taxon>
        <taxon>Lactobacillales</taxon>
        <taxon>Lactobacillaceae</taxon>
        <taxon>Lactobacillus</taxon>
    </lineage>
</organism>
<dbReference type="HOGENOM" id="CLU_077430_1_1_9"/>
<dbReference type="AlphaFoldDB" id="A0A0F4LKC8"/>
<comment type="caution">
    <text evidence="2">The sequence shown here is derived from an EMBL/GenBank/DDBJ whole genome shotgun (WGS) entry which is preliminary data.</text>
</comment>
<reference evidence="2 3" key="1">
    <citation type="submission" date="2015-01" db="EMBL/GenBank/DDBJ databases">
        <title>Comparative genomics of the lactic acid bacteria isolated from the honey bee gut.</title>
        <authorList>
            <person name="Ellegaard K.M."/>
            <person name="Tamarit D."/>
            <person name="Javelind E."/>
            <person name="Olofsson T."/>
            <person name="Andersson S.G."/>
            <person name="Vasquez A."/>
        </authorList>
    </citation>
    <scope>NUCLEOTIDE SEQUENCE [LARGE SCALE GENOMIC DNA]</scope>
    <source>
        <strain evidence="2 3">Hma2</strain>
    </source>
</reference>
<accession>A0A0F4LKC8</accession>
<name>A0A0F4LKC8_9LACO</name>
<protein>
    <recommendedName>
        <fullName evidence="1">Fido domain-containing protein</fullName>
    </recommendedName>
</protein>
<dbReference type="STRING" id="1218506.JF75_05610"/>
<gene>
    <name evidence="2" type="ORF">JF75_05610</name>
</gene>
<dbReference type="Pfam" id="PF02661">
    <property type="entry name" value="Fic"/>
    <property type="match status" value="1"/>
</dbReference>
<evidence type="ECO:0000259" key="1">
    <source>
        <dbReference type="PROSITE" id="PS51459"/>
    </source>
</evidence>
<keyword evidence="3" id="KW-1185">Reference proteome</keyword>
<feature type="domain" description="Fido" evidence="1">
    <location>
        <begin position="79"/>
        <end position="213"/>
    </location>
</feature>
<dbReference type="InterPro" id="IPR036597">
    <property type="entry name" value="Fido-like_dom_sf"/>
</dbReference>
<proteinExistence type="predicted"/>
<dbReference type="InterPro" id="IPR003812">
    <property type="entry name" value="Fido"/>
</dbReference>
<dbReference type="Proteomes" id="UP000033612">
    <property type="component" value="Unassembled WGS sequence"/>
</dbReference>
<sequence>MDYEDKFHLTAEENRRFAKTNLTKLVFTNSRFEGLTTTLPQTQTIIDGLGVDGVPIDDINTIVQLKRGWQFTINNKEPLTLATEKKINAIVARDSAAFPGYLRNGTGGVNTYRGDFEPPMIDEQEEEHYLNSILASKRTTTDKALTLMYHNMRQQMFYDGNKRTATIAANKIMIDNGAGLINVPLDHWTTWQKMLADYYFSNDMTKLKDWTYKHGIQGMEPNLRARSQNIGKEISPEEQAKNIAEFKQLRDTLDDDGFELS</sequence>
<dbReference type="EMBL" id="JXLH01000010">
    <property type="protein sequence ID" value="KJY59030.1"/>
    <property type="molecule type" value="Genomic_DNA"/>
</dbReference>
<dbReference type="RefSeq" id="WP_046331760.1">
    <property type="nucleotide sequence ID" value="NZ_JBHTBO010000024.1"/>
</dbReference>
<dbReference type="PATRIC" id="fig|1218506.3.peg.610"/>
<evidence type="ECO:0000313" key="3">
    <source>
        <dbReference type="Proteomes" id="UP000033612"/>
    </source>
</evidence>
<dbReference type="Gene3D" id="1.10.3290.10">
    <property type="entry name" value="Fido-like domain"/>
    <property type="match status" value="1"/>
</dbReference>
<evidence type="ECO:0000313" key="2">
    <source>
        <dbReference type="EMBL" id="KJY59030.1"/>
    </source>
</evidence>
<dbReference type="PROSITE" id="PS51459">
    <property type="entry name" value="FIDO"/>
    <property type="match status" value="1"/>
</dbReference>